<dbReference type="PROSITE" id="PS50026">
    <property type="entry name" value="EGF_3"/>
    <property type="match status" value="1"/>
</dbReference>
<evidence type="ECO:0000256" key="9">
    <source>
        <dbReference type="ARBA" id="ARBA00022989"/>
    </source>
</evidence>
<dbReference type="SUPFAM" id="SSF57196">
    <property type="entry name" value="EGF/Laminin"/>
    <property type="match status" value="1"/>
</dbReference>
<dbReference type="EMBL" id="MTYJ01000185">
    <property type="protein sequence ID" value="OWA50214.1"/>
    <property type="molecule type" value="Genomic_DNA"/>
</dbReference>
<organism evidence="16 17">
    <name type="scientific">Hypsibius exemplaris</name>
    <name type="common">Freshwater tardigrade</name>
    <dbReference type="NCBI Taxonomy" id="2072580"/>
    <lineage>
        <taxon>Eukaryota</taxon>
        <taxon>Metazoa</taxon>
        <taxon>Ecdysozoa</taxon>
        <taxon>Tardigrada</taxon>
        <taxon>Eutardigrada</taxon>
        <taxon>Parachela</taxon>
        <taxon>Hypsibioidea</taxon>
        <taxon>Hypsibiidae</taxon>
        <taxon>Hypsibius</taxon>
    </lineage>
</organism>
<evidence type="ECO:0000256" key="4">
    <source>
        <dbReference type="ARBA" id="ARBA00022692"/>
    </source>
</evidence>
<evidence type="ECO:0000256" key="8">
    <source>
        <dbReference type="ARBA" id="ARBA00022889"/>
    </source>
</evidence>
<comment type="caution">
    <text evidence="13">Lacks conserved residue(s) required for the propagation of feature annotation.</text>
</comment>
<evidence type="ECO:0000256" key="10">
    <source>
        <dbReference type="ARBA" id="ARBA00023136"/>
    </source>
</evidence>
<keyword evidence="7" id="KW-0106">Calcium</keyword>
<dbReference type="OrthoDB" id="6079678at2759"/>
<comment type="subcellular location">
    <subcellularLocation>
        <location evidence="1">Cell membrane</location>
        <topology evidence="1">Single-pass type I membrane protein</topology>
    </subcellularLocation>
</comment>
<keyword evidence="17" id="KW-1185">Reference proteome</keyword>
<keyword evidence="2" id="KW-1003">Cell membrane</keyword>
<protein>
    <recommendedName>
        <fullName evidence="15">EGF-like domain-containing protein</fullName>
    </recommendedName>
</protein>
<dbReference type="FunFam" id="4.10.900.10:FF:000001">
    <property type="entry name" value="Cadherin 2"/>
    <property type="match status" value="1"/>
</dbReference>
<feature type="disulfide bond" evidence="13">
    <location>
        <begin position="114"/>
        <end position="123"/>
    </location>
</feature>
<dbReference type="PANTHER" id="PTHR24044">
    <property type="entry name" value="NOTCH LIGAND FAMILY MEMBER"/>
    <property type="match status" value="1"/>
</dbReference>
<evidence type="ECO:0000256" key="13">
    <source>
        <dbReference type="PROSITE-ProRule" id="PRU00076"/>
    </source>
</evidence>
<dbReference type="InterPro" id="IPR050906">
    <property type="entry name" value="Notch_signaling"/>
</dbReference>
<evidence type="ECO:0000256" key="2">
    <source>
        <dbReference type="ARBA" id="ARBA00022475"/>
    </source>
</evidence>
<dbReference type="Gene3D" id="2.10.25.10">
    <property type="entry name" value="Laminin"/>
    <property type="match status" value="2"/>
</dbReference>
<evidence type="ECO:0000313" key="17">
    <source>
        <dbReference type="Proteomes" id="UP000192578"/>
    </source>
</evidence>
<sequence>MCDITTTPLLMDNNEQNLHARILTSVNVTDGCQTKDPCRGFICPDPMICVDLWRMASCQCPPGFKKSDDAADRSTCVDINECEEDPGVCRNGGTCQNFVKTDKSDRSARFVCTCVPGYVGTTCNAAMKEQWLGITDGAIITMVVCAAILIRGFGEPVGDLGALLQQRLNEADNDPMAPPYDELRLYAYEGGGDTPVDLSEIEDNEDDDINFDYLHSWGPRFEKLAKLYAESPNDEEHL</sequence>
<dbReference type="GO" id="GO:0009887">
    <property type="term" value="P:animal organ morphogenesis"/>
    <property type="evidence" value="ECO:0007669"/>
    <property type="project" value="UniProtKB-ARBA"/>
</dbReference>
<accession>A0A9X6NIY1</accession>
<keyword evidence="10" id="KW-0472">Membrane</keyword>
<reference evidence="17" key="1">
    <citation type="submission" date="2017-01" db="EMBL/GenBank/DDBJ databases">
        <title>Comparative genomics of anhydrobiosis in the tardigrade Hypsibius dujardini.</title>
        <authorList>
            <person name="Yoshida Y."/>
            <person name="Koutsovoulos G."/>
            <person name="Laetsch D."/>
            <person name="Stevens L."/>
            <person name="Kumar S."/>
            <person name="Horikawa D."/>
            <person name="Ishino K."/>
            <person name="Komine S."/>
            <person name="Tomita M."/>
            <person name="Blaxter M."/>
            <person name="Arakawa K."/>
        </authorList>
    </citation>
    <scope>NUCLEOTIDE SEQUENCE [LARGE SCALE GENOMIC DNA]</scope>
    <source>
        <strain evidence="17">Z151</strain>
    </source>
</reference>
<feature type="domain" description="EGF-like" evidence="15">
    <location>
        <begin position="78"/>
        <end position="124"/>
    </location>
</feature>
<dbReference type="InterPro" id="IPR026823">
    <property type="entry name" value="cEGF"/>
</dbReference>
<dbReference type="InterPro" id="IPR000742">
    <property type="entry name" value="EGF"/>
</dbReference>
<dbReference type="Pfam" id="PF01049">
    <property type="entry name" value="CADH_Y-type_LIR"/>
    <property type="match status" value="1"/>
</dbReference>
<dbReference type="PROSITE" id="PS00022">
    <property type="entry name" value="EGF_1"/>
    <property type="match status" value="1"/>
</dbReference>
<dbReference type="Proteomes" id="UP000192578">
    <property type="component" value="Unassembled WGS sequence"/>
</dbReference>
<keyword evidence="8" id="KW-0130">Cell adhesion</keyword>
<keyword evidence="6" id="KW-0677">Repeat</keyword>
<dbReference type="CDD" id="cd00054">
    <property type="entry name" value="EGF_CA"/>
    <property type="match status" value="1"/>
</dbReference>
<proteinExistence type="predicted"/>
<dbReference type="PROSITE" id="PS01186">
    <property type="entry name" value="EGF_2"/>
    <property type="match status" value="1"/>
</dbReference>
<dbReference type="GO" id="GO:0007156">
    <property type="term" value="P:homophilic cell adhesion via plasma membrane adhesion molecules"/>
    <property type="evidence" value="ECO:0007669"/>
    <property type="project" value="InterPro"/>
</dbReference>
<dbReference type="InterPro" id="IPR027397">
    <property type="entry name" value="Catenin-bd_sf"/>
</dbReference>
<keyword evidence="12" id="KW-0325">Glycoprotein</keyword>
<evidence type="ECO:0000256" key="7">
    <source>
        <dbReference type="ARBA" id="ARBA00022837"/>
    </source>
</evidence>
<gene>
    <name evidence="16" type="ORF">BV898_14739</name>
</gene>
<evidence type="ECO:0000256" key="12">
    <source>
        <dbReference type="ARBA" id="ARBA00023180"/>
    </source>
</evidence>
<dbReference type="AlphaFoldDB" id="A0A9X6NIY1"/>
<evidence type="ECO:0000256" key="1">
    <source>
        <dbReference type="ARBA" id="ARBA00004251"/>
    </source>
</evidence>
<dbReference type="Gene3D" id="4.10.900.10">
    <property type="entry name" value="TCF3-CBD (Catenin binding domain)"/>
    <property type="match status" value="1"/>
</dbReference>
<keyword evidence="4" id="KW-0812">Transmembrane</keyword>
<comment type="caution">
    <text evidence="16">The sequence shown here is derived from an EMBL/GenBank/DDBJ whole genome shotgun (WGS) entry which is preliminary data.</text>
</comment>
<keyword evidence="9" id="KW-1133">Transmembrane helix</keyword>
<dbReference type="Pfam" id="PF12662">
    <property type="entry name" value="cEGF"/>
    <property type="match status" value="1"/>
</dbReference>
<evidence type="ECO:0000313" key="16">
    <source>
        <dbReference type="EMBL" id="OWA50214.1"/>
    </source>
</evidence>
<dbReference type="GO" id="GO:0005509">
    <property type="term" value="F:calcium ion binding"/>
    <property type="evidence" value="ECO:0007669"/>
    <property type="project" value="InterPro"/>
</dbReference>
<dbReference type="GO" id="GO:0005886">
    <property type="term" value="C:plasma membrane"/>
    <property type="evidence" value="ECO:0007669"/>
    <property type="project" value="UniProtKB-SubCell"/>
</dbReference>
<dbReference type="InterPro" id="IPR001881">
    <property type="entry name" value="EGF-like_Ca-bd_dom"/>
</dbReference>
<evidence type="ECO:0000256" key="14">
    <source>
        <dbReference type="RuleBase" id="RU004357"/>
    </source>
</evidence>
<dbReference type="SMART" id="SM00181">
    <property type="entry name" value="EGF"/>
    <property type="match status" value="2"/>
</dbReference>
<name>A0A9X6NIY1_HYPEX</name>
<evidence type="ECO:0000259" key="15">
    <source>
        <dbReference type="PROSITE" id="PS50026"/>
    </source>
</evidence>
<dbReference type="InterPro" id="IPR000233">
    <property type="entry name" value="Cadherin_Y-type_LIR"/>
</dbReference>
<evidence type="ECO:0000256" key="5">
    <source>
        <dbReference type="ARBA" id="ARBA00022723"/>
    </source>
</evidence>
<dbReference type="SMART" id="SM00179">
    <property type="entry name" value="EGF_CA"/>
    <property type="match status" value="2"/>
</dbReference>
<keyword evidence="11 13" id="KW-1015">Disulfide bond</keyword>
<evidence type="ECO:0000256" key="11">
    <source>
        <dbReference type="ARBA" id="ARBA00023157"/>
    </source>
</evidence>
<keyword evidence="5" id="KW-0479">Metal-binding</keyword>
<evidence type="ECO:0000256" key="6">
    <source>
        <dbReference type="ARBA" id="ARBA00022737"/>
    </source>
</evidence>
<evidence type="ECO:0000256" key="3">
    <source>
        <dbReference type="ARBA" id="ARBA00022536"/>
    </source>
</evidence>
<comment type="function">
    <text evidence="14">Cadherins are calcium-dependent cell adhesion proteins.</text>
</comment>
<keyword evidence="3 13" id="KW-0245">EGF-like domain</keyword>